<dbReference type="GO" id="GO:0030313">
    <property type="term" value="C:cell envelope"/>
    <property type="evidence" value="ECO:0007669"/>
    <property type="project" value="UniProtKB-SubCell"/>
</dbReference>
<keyword evidence="5" id="KW-1133">Transmembrane helix</keyword>
<evidence type="ECO:0000256" key="3">
    <source>
        <dbReference type="ARBA" id="ARBA00023157"/>
    </source>
</evidence>
<evidence type="ECO:0000313" key="8">
    <source>
        <dbReference type="Proteomes" id="UP000243924"/>
    </source>
</evidence>
<evidence type="ECO:0000256" key="4">
    <source>
        <dbReference type="ARBA" id="ARBA00023284"/>
    </source>
</evidence>
<feature type="domain" description="Thioredoxin" evidence="6">
    <location>
        <begin position="130"/>
        <end position="265"/>
    </location>
</feature>
<dbReference type="GO" id="GO:0015036">
    <property type="term" value="F:disulfide oxidoreductase activity"/>
    <property type="evidence" value="ECO:0007669"/>
    <property type="project" value="UniProtKB-ARBA"/>
</dbReference>
<accession>A0A1H2HLI4</accession>
<dbReference type="GO" id="GO:0016853">
    <property type="term" value="F:isomerase activity"/>
    <property type="evidence" value="ECO:0007669"/>
    <property type="project" value="UniProtKB-KW"/>
</dbReference>
<dbReference type="Pfam" id="PF00578">
    <property type="entry name" value="AhpC-TSA"/>
    <property type="match status" value="1"/>
</dbReference>
<dbReference type="PROSITE" id="PS00194">
    <property type="entry name" value="THIOREDOXIN_1"/>
    <property type="match status" value="1"/>
</dbReference>
<dbReference type="Proteomes" id="UP000243924">
    <property type="component" value="Chromosome I"/>
</dbReference>
<dbReference type="PANTHER" id="PTHR42852:SF6">
    <property type="entry name" value="THIOL:DISULFIDE INTERCHANGE PROTEIN DSBE"/>
    <property type="match status" value="1"/>
</dbReference>
<dbReference type="InterPro" id="IPR013766">
    <property type="entry name" value="Thioredoxin_domain"/>
</dbReference>
<keyword evidence="7" id="KW-0413">Isomerase</keyword>
<keyword evidence="5" id="KW-0812">Transmembrane</keyword>
<comment type="subcellular location">
    <subcellularLocation>
        <location evidence="1">Cell envelope</location>
    </subcellularLocation>
</comment>
<dbReference type="InterPro" id="IPR000866">
    <property type="entry name" value="AhpC/TSA"/>
</dbReference>
<reference evidence="8" key="1">
    <citation type="submission" date="2016-10" db="EMBL/GenBank/DDBJ databases">
        <authorList>
            <person name="Varghese N."/>
            <person name="Submissions S."/>
        </authorList>
    </citation>
    <scope>NUCLEOTIDE SEQUENCE [LARGE SCALE GENOMIC DNA]</scope>
    <source>
        <strain evidence="8">CECT 8338</strain>
    </source>
</reference>
<keyword evidence="3" id="KW-1015">Disulfide bond</keyword>
<evidence type="ECO:0000256" key="1">
    <source>
        <dbReference type="ARBA" id="ARBA00004196"/>
    </source>
</evidence>
<dbReference type="GO" id="GO:0017004">
    <property type="term" value="P:cytochrome complex assembly"/>
    <property type="evidence" value="ECO:0007669"/>
    <property type="project" value="UniProtKB-KW"/>
</dbReference>
<feature type="transmembrane region" description="Helical" evidence="5">
    <location>
        <begin position="16"/>
        <end position="33"/>
    </location>
</feature>
<dbReference type="PROSITE" id="PS51352">
    <property type="entry name" value="THIOREDOXIN_2"/>
    <property type="match status" value="1"/>
</dbReference>
<organism evidence="7 8">
    <name type="scientific">Halopseudomonas salegens</name>
    <dbReference type="NCBI Taxonomy" id="1434072"/>
    <lineage>
        <taxon>Bacteria</taxon>
        <taxon>Pseudomonadati</taxon>
        <taxon>Pseudomonadota</taxon>
        <taxon>Gammaproteobacteria</taxon>
        <taxon>Pseudomonadales</taxon>
        <taxon>Pseudomonadaceae</taxon>
        <taxon>Halopseudomonas</taxon>
    </lineage>
</organism>
<keyword evidence="2" id="KW-0201">Cytochrome c-type biogenesis</keyword>
<sequence>MLSTELGFLALSTERVLAALAFALALLVGWLAGRGRNVSIVDLLSSLLLLALVVARLSFVLFYHEHYQLFSLGWLDIRDGGFLLWPGLLAAAIYAGWRAWQQVAVRRPLLLASVVGGGFWLLSLVAFSQLQHSQQVPELSFYSLAGAPLQLTDIEGPMVVNIWATWCPPCRREMPVLQQAQQEQDGVTIVLVNAGESTAEIAHFLTSQGLELDNLWRDPDNALGLAVGSRALPTTLFYHSDGSLADAHLGELSAAGLQRAIQRLR</sequence>
<evidence type="ECO:0000256" key="2">
    <source>
        <dbReference type="ARBA" id="ARBA00022748"/>
    </source>
</evidence>
<feature type="transmembrane region" description="Helical" evidence="5">
    <location>
        <begin position="109"/>
        <end position="130"/>
    </location>
</feature>
<dbReference type="GO" id="GO:0016209">
    <property type="term" value="F:antioxidant activity"/>
    <property type="evidence" value="ECO:0007669"/>
    <property type="project" value="InterPro"/>
</dbReference>
<dbReference type="InterPro" id="IPR050553">
    <property type="entry name" value="Thioredoxin_ResA/DsbE_sf"/>
</dbReference>
<gene>
    <name evidence="7" type="ORF">SAMN05216210_3116</name>
</gene>
<keyword evidence="8" id="KW-1185">Reference proteome</keyword>
<proteinExistence type="predicted"/>
<protein>
    <submittedName>
        <fullName evidence="7">Thiol-disulfide isomerase or thioredoxin</fullName>
    </submittedName>
</protein>
<evidence type="ECO:0000256" key="5">
    <source>
        <dbReference type="SAM" id="Phobius"/>
    </source>
</evidence>
<dbReference type="SUPFAM" id="SSF52833">
    <property type="entry name" value="Thioredoxin-like"/>
    <property type="match status" value="1"/>
</dbReference>
<dbReference type="STRING" id="1434072.SAMN05216210_3116"/>
<dbReference type="OrthoDB" id="9799347at2"/>
<dbReference type="InterPro" id="IPR017937">
    <property type="entry name" value="Thioredoxin_CS"/>
</dbReference>
<dbReference type="CDD" id="cd02966">
    <property type="entry name" value="TlpA_like_family"/>
    <property type="match status" value="1"/>
</dbReference>
<keyword evidence="5" id="KW-0472">Membrane</keyword>
<dbReference type="PANTHER" id="PTHR42852">
    <property type="entry name" value="THIOL:DISULFIDE INTERCHANGE PROTEIN DSBE"/>
    <property type="match status" value="1"/>
</dbReference>
<dbReference type="EMBL" id="LT629787">
    <property type="protein sequence ID" value="SDU32418.1"/>
    <property type="molecule type" value="Genomic_DNA"/>
</dbReference>
<feature type="transmembrane region" description="Helical" evidence="5">
    <location>
        <begin position="40"/>
        <end position="62"/>
    </location>
</feature>
<dbReference type="AlphaFoldDB" id="A0A1H2HLI4"/>
<dbReference type="Gene3D" id="3.40.30.10">
    <property type="entry name" value="Glutaredoxin"/>
    <property type="match status" value="1"/>
</dbReference>
<dbReference type="InterPro" id="IPR036249">
    <property type="entry name" value="Thioredoxin-like_sf"/>
</dbReference>
<dbReference type="RefSeq" id="WP_157719224.1">
    <property type="nucleotide sequence ID" value="NZ_LT629787.1"/>
</dbReference>
<evidence type="ECO:0000313" key="7">
    <source>
        <dbReference type="EMBL" id="SDU32418.1"/>
    </source>
</evidence>
<name>A0A1H2HLI4_9GAMM</name>
<keyword evidence="4" id="KW-0676">Redox-active center</keyword>
<feature type="transmembrane region" description="Helical" evidence="5">
    <location>
        <begin position="82"/>
        <end position="100"/>
    </location>
</feature>
<evidence type="ECO:0000259" key="6">
    <source>
        <dbReference type="PROSITE" id="PS51352"/>
    </source>
</evidence>